<name>A0A402D2N0_9BACT</name>
<dbReference type="InterPro" id="IPR019674">
    <property type="entry name" value="Lipoprotein_LpqN/LpqT-like"/>
</dbReference>
<dbReference type="EMBL" id="AP025739">
    <property type="protein sequence ID" value="BDI29949.1"/>
    <property type="molecule type" value="Genomic_DNA"/>
</dbReference>
<sequence>MIARAFAPSAAILLLAACALRAEPYDNPNGFSLDPPAHWTLAESKAQDYATWTGPGTKGTAPTVSVSVQILSGVVVPAEALPRVTAGLLANYKKTMNGFAVSGAGKGTLGGAPTRYLSATYRQTAKSPLWKLRQVIAIRGRQRIVVTCAAPALVFAKDQPAFDRALASFHLGTIEPPAYRSDEGYRLTPVRDWTAQAPQAPGGDVHFVEPGLHPYPANLGLHISPVPPAMTIDDLSAHRAEIEAGLAKEAQYVPVDHGTETVAGEKAMFITAQLKNPQIATPVWVRLAFVLHGGKLYRFTGLCPDADHAQYDAAFQMMIQSLRWTK</sequence>
<protein>
    <submittedName>
        <fullName evidence="2">Uncharacterized protein</fullName>
    </submittedName>
</protein>
<keyword evidence="1" id="KW-0732">Signal</keyword>
<dbReference type="Gene3D" id="3.40.1000.10">
    <property type="entry name" value="Mog1/PsbP, alpha/beta/alpha sandwich"/>
    <property type="match status" value="2"/>
</dbReference>
<dbReference type="Proteomes" id="UP000287394">
    <property type="component" value="Chromosome"/>
</dbReference>
<keyword evidence="3" id="KW-1185">Reference proteome</keyword>
<accession>A0A402D2N0</accession>
<dbReference type="RefSeq" id="WP_119323743.1">
    <property type="nucleotide sequence ID" value="NZ_AP025739.1"/>
</dbReference>
<dbReference type="PROSITE" id="PS51257">
    <property type="entry name" value="PROKAR_LIPOPROTEIN"/>
    <property type="match status" value="1"/>
</dbReference>
<evidence type="ECO:0000313" key="2">
    <source>
        <dbReference type="EMBL" id="BDI29949.1"/>
    </source>
</evidence>
<evidence type="ECO:0000313" key="3">
    <source>
        <dbReference type="Proteomes" id="UP000287394"/>
    </source>
</evidence>
<evidence type="ECO:0000256" key="1">
    <source>
        <dbReference type="ARBA" id="ARBA00022729"/>
    </source>
</evidence>
<gene>
    <name evidence="2" type="ORF">CCAX7_20000</name>
</gene>
<reference evidence="2 3" key="1">
    <citation type="journal article" date="2019" name="Int. J. Syst. Evol. Microbiol.">
        <title>Capsulimonas corticalis gen. nov., sp. nov., an aerobic capsulated bacterium, of a novel bacterial order, Capsulimonadales ord. nov., of the class Armatimonadia of the phylum Armatimonadetes.</title>
        <authorList>
            <person name="Li J."/>
            <person name="Kudo C."/>
            <person name="Tonouchi A."/>
        </authorList>
    </citation>
    <scope>NUCLEOTIDE SEQUENCE [LARGE SCALE GENOMIC DNA]</scope>
    <source>
        <strain evidence="2 3">AX-7</strain>
    </source>
</reference>
<dbReference type="Pfam" id="PF10738">
    <property type="entry name" value="Lpp-LpqN"/>
    <property type="match status" value="1"/>
</dbReference>
<proteinExistence type="predicted"/>
<organism evidence="2 3">
    <name type="scientific">Capsulimonas corticalis</name>
    <dbReference type="NCBI Taxonomy" id="2219043"/>
    <lineage>
        <taxon>Bacteria</taxon>
        <taxon>Bacillati</taxon>
        <taxon>Armatimonadota</taxon>
        <taxon>Armatimonadia</taxon>
        <taxon>Capsulimonadales</taxon>
        <taxon>Capsulimonadaceae</taxon>
        <taxon>Capsulimonas</taxon>
    </lineage>
</organism>
<dbReference type="SUPFAM" id="SSF55724">
    <property type="entry name" value="Mog1p/PsbP-like"/>
    <property type="match status" value="1"/>
</dbReference>
<dbReference type="KEGG" id="ccot:CCAX7_20000"/>
<dbReference type="AlphaFoldDB" id="A0A402D2N0"/>
<dbReference type="InterPro" id="IPR016123">
    <property type="entry name" value="Mog1/PsbP_a/b/a-sand"/>
</dbReference>